<evidence type="ECO:0000259" key="2">
    <source>
        <dbReference type="Pfam" id="PF10074"/>
    </source>
</evidence>
<sequence length="208" mass="22856">MLIARRSPADGGWCFPFDPYVPAARSPALWRPENAPGTVALHPAPAGCASAAAIDPNALGPVLADQEDASGRHLVIDDPGGRLRLWFADPRQCSGLVILVAPDADYPLRRAAADRAARRFRGAPAGPQPRAFLPTDFQRHRLTMLLRLLELLASGLSTREIADEVVYPRHGLHGAEWRSANERRQVQRLRDEAVHLTETGYLELLRGR</sequence>
<dbReference type="KEGG" id="ntd:EGO55_08965"/>
<keyword evidence="5" id="KW-1185">Reference proteome</keyword>
<dbReference type="Pfam" id="PF10074">
    <property type="entry name" value="RovC_DNA-bd"/>
    <property type="match status" value="1"/>
</dbReference>
<gene>
    <name evidence="4" type="ORF">NT2_04_02660</name>
</gene>
<dbReference type="eggNOG" id="COG5419">
    <property type="taxonomic scope" value="Bacteria"/>
</dbReference>
<reference evidence="4 5" key="1">
    <citation type="submission" date="2013-09" db="EMBL/GenBank/DDBJ databases">
        <title>Whole genome shotgun sequence of Novosphingobium tardaugens NBRC 16725.</title>
        <authorList>
            <person name="Isaki S."/>
            <person name="Hosoyama A."/>
            <person name="Tsuchikane K."/>
            <person name="Katsumata H."/>
            <person name="Ando Y."/>
            <person name="Yamazaki S."/>
            <person name="Fujita N."/>
        </authorList>
    </citation>
    <scope>NUCLEOTIDE SEQUENCE [LARGE SCALE GENOMIC DNA]</scope>
    <source>
        <strain evidence="4 5">NBRC 16725</strain>
    </source>
</reference>
<proteinExistence type="predicted"/>
<protein>
    <recommendedName>
        <fullName evidence="6">DUF2285 domain-containing protein</fullName>
    </recommendedName>
</protein>
<evidence type="ECO:0008006" key="6">
    <source>
        <dbReference type="Google" id="ProtNLM"/>
    </source>
</evidence>
<dbReference type="EMBL" id="BASZ01000004">
    <property type="protein sequence ID" value="GAD48853.1"/>
    <property type="molecule type" value="Genomic_DNA"/>
</dbReference>
<dbReference type="InterPro" id="IPR018754">
    <property type="entry name" value="RovC-like_DNA-bd"/>
</dbReference>
<comment type="caution">
    <text evidence="4">The sequence shown here is derived from an EMBL/GenBank/DDBJ whole genome shotgun (WGS) entry which is preliminary data.</text>
</comment>
<organism evidence="4 5">
    <name type="scientific">Caenibius tardaugens NBRC 16725</name>
    <dbReference type="NCBI Taxonomy" id="1219035"/>
    <lineage>
        <taxon>Bacteria</taxon>
        <taxon>Pseudomonadati</taxon>
        <taxon>Pseudomonadota</taxon>
        <taxon>Alphaproteobacteria</taxon>
        <taxon>Sphingomonadales</taxon>
        <taxon>Erythrobacteraceae</taxon>
        <taxon>Caenibius</taxon>
    </lineage>
</organism>
<evidence type="ECO:0000313" key="5">
    <source>
        <dbReference type="Proteomes" id="UP000016568"/>
    </source>
</evidence>
<dbReference type="OrthoDB" id="7772848at2"/>
<feature type="domain" description="T6SS Transcription factor RovC-like DNA binding" evidence="2">
    <location>
        <begin position="100"/>
        <end position="206"/>
    </location>
</feature>
<dbReference type="Pfam" id="PF22792">
    <property type="entry name" value="DUF7012"/>
    <property type="match status" value="1"/>
</dbReference>
<dbReference type="AlphaFoldDB" id="U3A293"/>
<dbReference type="RefSeq" id="WP_021689760.1">
    <property type="nucleotide sequence ID" value="NZ_BASZ01000004.1"/>
</dbReference>
<dbReference type="InterPro" id="IPR054278">
    <property type="entry name" value="DUF7012"/>
</dbReference>
<dbReference type="Proteomes" id="UP000016568">
    <property type="component" value="Unassembled WGS sequence"/>
</dbReference>
<feature type="coiled-coil region" evidence="1">
    <location>
        <begin position="172"/>
        <end position="199"/>
    </location>
</feature>
<evidence type="ECO:0000259" key="3">
    <source>
        <dbReference type="Pfam" id="PF22792"/>
    </source>
</evidence>
<accession>U3A293</accession>
<keyword evidence="1" id="KW-0175">Coiled coil</keyword>
<feature type="domain" description="DUF7012" evidence="3">
    <location>
        <begin position="38"/>
        <end position="92"/>
    </location>
</feature>
<evidence type="ECO:0000313" key="4">
    <source>
        <dbReference type="EMBL" id="GAD48853.1"/>
    </source>
</evidence>
<name>U3A293_9SPHN</name>
<evidence type="ECO:0000256" key="1">
    <source>
        <dbReference type="SAM" id="Coils"/>
    </source>
</evidence>